<evidence type="ECO:0000313" key="3">
    <source>
        <dbReference type="EMBL" id="ABV32826.1"/>
    </source>
</evidence>
<sequence>MVTIIGSDGFVGHRVKKWAECLKINHTGVYFEDKEKGNIHFEEYIGSELLKETDTLVITAGNSNHNLPRHNFTEALKMDLSYLEKLEKAELRADIVFLSSAAVYYGHEGKVDEETSVEPLDYYGLSKLYSEYMVRLIAGKTGKKLIIYRLTNAFGKNEKRKRLFDNIIECIKTGAPLKITGKGESYINPVPVEKVAEILIKSALEIRKALGEKKLEVINLTSKEEVRVIDIVKSIENKYDLKWVFSGQEESPVKFIVKSRKLENFLTRLGIEIEPLNRSIERFLVSYGL</sequence>
<dbReference type="InterPro" id="IPR036291">
    <property type="entry name" value="NAD(P)-bd_dom_sf"/>
</dbReference>
<dbReference type="KEGG" id="tle:Tlet_0256"/>
<dbReference type="STRING" id="416591.Tlet_0256"/>
<reference evidence="3 4" key="2">
    <citation type="journal article" date="2009" name="Proc. Natl. Acad. Sci. U.S.A.">
        <title>On the chimeric nature, thermophilic origin, and phylogenetic placement of the Thermotogales.</title>
        <authorList>
            <person name="Zhaxybayeva O."/>
            <person name="Swithers K.S."/>
            <person name="Lapierre P."/>
            <person name="Fournier G.P."/>
            <person name="Bickhart D.M."/>
            <person name="DeBoy R.T."/>
            <person name="Nelson K.E."/>
            <person name="Nesbo C.L."/>
            <person name="Doolittle W.F."/>
            <person name="Gogarten J.P."/>
            <person name="Noll K.M."/>
        </authorList>
    </citation>
    <scope>NUCLEOTIDE SEQUENCE [LARGE SCALE GENOMIC DNA]</scope>
    <source>
        <strain evidence="4">ATCC BAA-301 / DSM 14385 / NBRC 107922 / TMO</strain>
    </source>
</reference>
<evidence type="ECO:0000256" key="1">
    <source>
        <dbReference type="ARBA" id="ARBA00007637"/>
    </source>
</evidence>
<dbReference type="OrthoDB" id="9803892at2"/>
<keyword evidence="4" id="KW-1185">Reference proteome</keyword>
<accession>A8F3U2</accession>
<protein>
    <submittedName>
        <fullName evidence="3">NAD-dependent epimerase/dehydratase</fullName>
    </submittedName>
</protein>
<proteinExistence type="inferred from homology"/>
<dbReference type="EMBL" id="CP000812">
    <property type="protein sequence ID" value="ABV32826.1"/>
    <property type="molecule type" value="Genomic_DNA"/>
</dbReference>
<reference evidence="3 4" key="1">
    <citation type="submission" date="2007-08" db="EMBL/GenBank/DDBJ databases">
        <title>Complete sequence of Thermotoga lettingae TMO.</title>
        <authorList>
            <consortium name="US DOE Joint Genome Institute"/>
            <person name="Copeland A."/>
            <person name="Lucas S."/>
            <person name="Lapidus A."/>
            <person name="Barry K."/>
            <person name="Glavina del Rio T."/>
            <person name="Dalin E."/>
            <person name="Tice H."/>
            <person name="Pitluck S."/>
            <person name="Foster B."/>
            <person name="Bruce D."/>
            <person name="Schmutz J."/>
            <person name="Larimer F."/>
            <person name="Land M."/>
            <person name="Hauser L."/>
            <person name="Kyrpides N."/>
            <person name="Mikhailova N."/>
            <person name="Nelson K."/>
            <person name="Gogarten J.P."/>
            <person name="Noll K."/>
            <person name="Richardson P."/>
        </authorList>
    </citation>
    <scope>NUCLEOTIDE SEQUENCE [LARGE SCALE GENOMIC DNA]</scope>
    <source>
        <strain evidence="4">ATCC BAA-301 / DSM 14385 / NBRC 107922 / TMO</strain>
    </source>
</reference>
<dbReference type="Pfam" id="PF01370">
    <property type="entry name" value="Epimerase"/>
    <property type="match status" value="1"/>
</dbReference>
<dbReference type="SUPFAM" id="SSF51735">
    <property type="entry name" value="NAD(P)-binding Rossmann-fold domains"/>
    <property type="match status" value="1"/>
</dbReference>
<evidence type="ECO:0000259" key="2">
    <source>
        <dbReference type="Pfam" id="PF01370"/>
    </source>
</evidence>
<dbReference type="Gene3D" id="3.40.50.720">
    <property type="entry name" value="NAD(P)-binding Rossmann-like Domain"/>
    <property type="match status" value="1"/>
</dbReference>
<dbReference type="InterPro" id="IPR001509">
    <property type="entry name" value="Epimerase_deHydtase"/>
</dbReference>
<dbReference type="RefSeq" id="WP_012002307.1">
    <property type="nucleotide sequence ID" value="NC_009828.1"/>
</dbReference>
<dbReference type="HOGENOM" id="CLU_962658_0_0_0"/>
<name>A8F3U2_PSELT</name>
<feature type="domain" description="NAD-dependent epimerase/dehydratase" evidence="2">
    <location>
        <begin position="54"/>
        <end position="202"/>
    </location>
</feature>
<comment type="similarity">
    <text evidence="1">Belongs to the NAD(P)-dependent epimerase/dehydratase family.</text>
</comment>
<organism evidence="3 4">
    <name type="scientific">Pseudothermotoga lettingae (strain ATCC BAA-301 / DSM 14385 / NBRC 107922 / TMO)</name>
    <name type="common">Thermotoga lettingae</name>
    <dbReference type="NCBI Taxonomy" id="416591"/>
    <lineage>
        <taxon>Bacteria</taxon>
        <taxon>Thermotogati</taxon>
        <taxon>Thermotogota</taxon>
        <taxon>Thermotogae</taxon>
        <taxon>Thermotogales</taxon>
        <taxon>Thermotogaceae</taxon>
        <taxon>Pseudothermotoga</taxon>
    </lineage>
</organism>
<gene>
    <name evidence="3" type="ordered locus">Tlet_0256</name>
</gene>
<dbReference type="eggNOG" id="COG1087">
    <property type="taxonomic scope" value="Bacteria"/>
</dbReference>
<dbReference type="PANTHER" id="PTHR43000">
    <property type="entry name" value="DTDP-D-GLUCOSE 4,6-DEHYDRATASE-RELATED"/>
    <property type="match status" value="1"/>
</dbReference>
<evidence type="ECO:0000313" key="4">
    <source>
        <dbReference type="Proteomes" id="UP000002016"/>
    </source>
</evidence>
<dbReference type="Proteomes" id="UP000002016">
    <property type="component" value="Chromosome"/>
</dbReference>
<dbReference type="AlphaFoldDB" id="A8F3U2"/>